<keyword evidence="15" id="KW-1185">Reference proteome</keyword>
<dbReference type="EC" id="2.3.3.10" evidence="3 11"/>
<gene>
    <name evidence="14" type="ORF">DGAL_LOCUS16534</name>
</gene>
<evidence type="ECO:0000256" key="9">
    <source>
        <dbReference type="PIRSR" id="PIRSR610122-1"/>
    </source>
</evidence>
<reference evidence="14" key="1">
    <citation type="submission" date="2021-11" db="EMBL/GenBank/DDBJ databases">
        <authorList>
            <person name="Schell T."/>
        </authorList>
    </citation>
    <scope>NUCLEOTIDE SEQUENCE</scope>
    <source>
        <strain evidence="14">M5</strain>
    </source>
</reference>
<dbReference type="InterPro" id="IPR010122">
    <property type="entry name" value="HMG_CoA_synthase_euk"/>
</dbReference>
<dbReference type="PANTHER" id="PTHR43323:SF2">
    <property type="entry name" value="HYDROXYMETHYLGLUTARYL-COA SYNTHASE"/>
    <property type="match status" value="1"/>
</dbReference>
<dbReference type="OrthoDB" id="1269963at2759"/>
<dbReference type="CDD" id="cd00827">
    <property type="entry name" value="init_cond_enzymes"/>
    <property type="match status" value="1"/>
</dbReference>
<evidence type="ECO:0000256" key="2">
    <source>
        <dbReference type="ARBA" id="ARBA00007061"/>
    </source>
</evidence>
<name>A0A8J2S371_9CRUS</name>
<keyword evidence="4 11" id="KW-0808">Transferase</keyword>
<dbReference type="GO" id="GO:0010142">
    <property type="term" value="P:farnesyl diphosphate biosynthetic process, mevalonate pathway"/>
    <property type="evidence" value="ECO:0007669"/>
    <property type="project" value="InterPro"/>
</dbReference>
<dbReference type="NCBIfam" id="TIGR01833">
    <property type="entry name" value="HMG-CoA-S_euk"/>
    <property type="match status" value="1"/>
</dbReference>
<dbReference type="GO" id="GO:0004421">
    <property type="term" value="F:hydroxymethylglutaryl-CoA synthase activity"/>
    <property type="evidence" value="ECO:0007669"/>
    <property type="project" value="UniProtKB-EC"/>
</dbReference>
<keyword evidence="5 11" id="KW-0752">Steroid biosynthesis</keyword>
<evidence type="ECO:0000256" key="4">
    <source>
        <dbReference type="ARBA" id="ARBA00022679"/>
    </source>
</evidence>
<comment type="function">
    <text evidence="11">Catalyzes the condensation of acetyl-CoA with acetoacetyl-CoA to form HMG-CoA.</text>
</comment>
<dbReference type="SUPFAM" id="SSF53901">
    <property type="entry name" value="Thiolase-like"/>
    <property type="match status" value="2"/>
</dbReference>
<evidence type="ECO:0000256" key="11">
    <source>
        <dbReference type="RuleBase" id="RU364071"/>
    </source>
</evidence>
<keyword evidence="11" id="KW-1207">Sterol metabolism</keyword>
<evidence type="ECO:0000256" key="6">
    <source>
        <dbReference type="ARBA" id="ARBA00023011"/>
    </source>
</evidence>
<dbReference type="AlphaFoldDB" id="A0A8J2S371"/>
<dbReference type="Gene3D" id="3.40.47.10">
    <property type="match status" value="1"/>
</dbReference>
<keyword evidence="11" id="KW-0753">Steroid metabolism</keyword>
<evidence type="ECO:0000256" key="5">
    <source>
        <dbReference type="ARBA" id="ARBA00022955"/>
    </source>
</evidence>
<keyword evidence="11" id="KW-0444">Lipid biosynthesis</keyword>
<dbReference type="InterPro" id="IPR016039">
    <property type="entry name" value="Thiolase-like"/>
</dbReference>
<protein>
    <recommendedName>
        <fullName evidence="3 11">Hydroxymethylglutaryl-CoA synthase</fullName>
        <shortName evidence="11">HMG-CoA synthase</shortName>
        <ecNumber evidence="3 11">2.3.3.10</ecNumber>
    </recommendedName>
    <alternativeName>
        <fullName evidence="11">3-hydroxy-3-methylglutaryl coenzyme A synthase</fullName>
    </alternativeName>
</protein>
<keyword evidence="11" id="KW-0443">Lipid metabolism</keyword>
<comment type="caution">
    <text evidence="14">The sequence shown here is derived from an EMBL/GenBank/DDBJ whole genome shotgun (WGS) entry which is preliminary data.</text>
</comment>
<evidence type="ECO:0000256" key="3">
    <source>
        <dbReference type="ARBA" id="ARBA00012978"/>
    </source>
</evidence>
<dbReference type="FunFam" id="3.40.47.10:FF:000008">
    <property type="entry name" value="3-hydroxy-3-methylglutaryl coenzyme A synthase"/>
    <property type="match status" value="1"/>
</dbReference>
<comment type="pathway">
    <text evidence="1 11">Metabolic intermediate biosynthesis; (R)-mevalonate biosynthesis; (R)-mevalonate from acetyl-CoA: step 2/3.</text>
</comment>
<feature type="active site" description="Proton donor/acceptor" evidence="9">
    <location>
        <position position="248"/>
    </location>
</feature>
<accession>A0A8J2S371</accession>
<evidence type="ECO:0000256" key="7">
    <source>
        <dbReference type="ARBA" id="ARBA00049887"/>
    </source>
</evidence>
<dbReference type="EMBL" id="CAKKLH010000331">
    <property type="protein sequence ID" value="CAH0112754.1"/>
    <property type="molecule type" value="Genomic_DNA"/>
</dbReference>
<organism evidence="14 15">
    <name type="scientific">Daphnia galeata</name>
    <dbReference type="NCBI Taxonomy" id="27404"/>
    <lineage>
        <taxon>Eukaryota</taxon>
        <taxon>Metazoa</taxon>
        <taxon>Ecdysozoa</taxon>
        <taxon>Arthropoda</taxon>
        <taxon>Crustacea</taxon>
        <taxon>Branchiopoda</taxon>
        <taxon>Diplostraca</taxon>
        <taxon>Cladocera</taxon>
        <taxon>Anomopoda</taxon>
        <taxon>Daphniidae</taxon>
        <taxon>Daphnia</taxon>
    </lineage>
</organism>
<dbReference type="Pfam" id="PF08540">
    <property type="entry name" value="HMG_CoA_synt_C"/>
    <property type="match status" value="1"/>
</dbReference>
<comment type="similarity">
    <text evidence="2 11">Belongs to the thiolase-like superfamily. HMG-CoA synthase family.</text>
</comment>
<evidence type="ECO:0000256" key="1">
    <source>
        <dbReference type="ARBA" id="ARBA00005218"/>
    </source>
</evidence>
<feature type="binding site" evidence="10">
    <location>
        <position position="213"/>
    </location>
    <ligand>
        <name>CoA</name>
        <dbReference type="ChEBI" id="CHEBI:57287"/>
    </ligand>
</feature>
<evidence type="ECO:0000313" key="14">
    <source>
        <dbReference type="EMBL" id="CAH0112754.1"/>
    </source>
</evidence>
<dbReference type="PANTHER" id="PTHR43323">
    <property type="entry name" value="3-HYDROXY-3-METHYLGLUTARYL COENZYME A SYNTHASE"/>
    <property type="match status" value="1"/>
</dbReference>
<evidence type="ECO:0000259" key="13">
    <source>
        <dbReference type="Pfam" id="PF08540"/>
    </source>
</evidence>
<feature type="domain" description="Hydroxymethylglutaryl-coenzyme A synthase N-terminal" evidence="12">
    <location>
        <begin position="7"/>
        <end position="179"/>
    </location>
</feature>
<dbReference type="Pfam" id="PF01154">
    <property type="entry name" value="HMG_CoA_synt_N"/>
    <property type="match status" value="1"/>
</dbReference>
<comment type="function">
    <text evidence="8">This enzyme condenses acetyl-CoA with acetoacetyl-CoA to form HMG-CoA, which is the substrate for HMG-CoA reductase.</text>
</comment>
<sequence length="454" mass="50465">MNSHENPKDVGILAMEIYFPNQYVEQSELEEFDGVSKGKYTIGLGQHKMGFCNDREDIHSLCLTVVKRLLEKNKIDYKQIGRLEVGTETIIDKSKSVKSVLMQLFEPSKDTDIVGIDTTNACYGGTAALFNAVCWVQSQFWDGRYAIAVAGDVAVYPPGPARPTGGAGAIAILIGPNAPLTFNRVQSSHMVNAYDFYKPDLSSEFPTVDGKISIQCYLSALDACFKRHSEKEGRPDVSFNDFDFFCFHAPYCKLVQKSFARLCFNDYVFHVKNGNENADSKYPDLVPFKHLELEETYFNRELEQAAVKCSKAAFETKTLPSLMLASAVGNMYTPSLYGGLVSLLVNTGADSLLGKRIGMFSYGSGLASTMFSLHVSKEKEKIEKLLVPLNDVPSRLEARSAVPPAEFTAILKAKEDAYNKAPYQPVDSLDTLTPGTYYLLEVDSKYRRTYARLP</sequence>
<keyword evidence="6 11" id="KW-0756">Sterol biosynthesis</keyword>
<feature type="active site" description="Acyl-thioester intermediate" evidence="9">
    <location>
        <position position="122"/>
    </location>
</feature>
<proteinExistence type="inferred from homology"/>
<evidence type="ECO:0000256" key="10">
    <source>
        <dbReference type="PIRSR" id="PIRSR610122-2"/>
    </source>
</evidence>
<feature type="domain" description="Hydroxymethylglutaryl-coenzyme A synthase C-terminal" evidence="13">
    <location>
        <begin position="183"/>
        <end position="452"/>
    </location>
</feature>
<dbReference type="GO" id="GO:0006084">
    <property type="term" value="P:acetyl-CoA metabolic process"/>
    <property type="evidence" value="ECO:0007669"/>
    <property type="project" value="InterPro"/>
</dbReference>
<evidence type="ECO:0000259" key="12">
    <source>
        <dbReference type="Pfam" id="PF01154"/>
    </source>
</evidence>
<evidence type="ECO:0000256" key="8">
    <source>
        <dbReference type="ARBA" id="ARBA00056639"/>
    </source>
</evidence>
<feature type="binding site" evidence="10">
    <location>
        <position position="253"/>
    </location>
    <ligand>
        <name>CoA</name>
        <dbReference type="ChEBI" id="CHEBI:57287"/>
    </ligand>
</feature>
<dbReference type="GO" id="GO:0016126">
    <property type="term" value="P:sterol biosynthetic process"/>
    <property type="evidence" value="ECO:0007669"/>
    <property type="project" value="UniProtKB-KW"/>
</dbReference>
<feature type="binding site" evidence="10">
    <location>
        <position position="257"/>
    </location>
    <ligand>
        <name>CoA</name>
        <dbReference type="ChEBI" id="CHEBI:57287"/>
    </ligand>
</feature>
<feature type="active site" description="Proton donor/acceptor" evidence="9">
    <location>
        <position position="88"/>
    </location>
</feature>
<dbReference type="InterPro" id="IPR013528">
    <property type="entry name" value="HMG_CoA_synth_N"/>
</dbReference>
<dbReference type="Proteomes" id="UP000789390">
    <property type="component" value="Unassembled WGS sequence"/>
</dbReference>
<evidence type="ECO:0000313" key="15">
    <source>
        <dbReference type="Proteomes" id="UP000789390"/>
    </source>
</evidence>
<comment type="catalytic activity">
    <reaction evidence="7">
        <text>acetoacetyl-CoA + acetyl-CoA + H2O = (3S)-3-hydroxy-3-methylglutaryl-CoA + CoA + H(+)</text>
        <dbReference type="Rhea" id="RHEA:10188"/>
        <dbReference type="ChEBI" id="CHEBI:15377"/>
        <dbReference type="ChEBI" id="CHEBI:15378"/>
        <dbReference type="ChEBI" id="CHEBI:43074"/>
        <dbReference type="ChEBI" id="CHEBI:57286"/>
        <dbReference type="ChEBI" id="CHEBI:57287"/>
        <dbReference type="ChEBI" id="CHEBI:57288"/>
        <dbReference type="EC" id="2.3.3.10"/>
    </reaction>
    <physiologicalReaction direction="left-to-right" evidence="7">
        <dbReference type="Rhea" id="RHEA:10189"/>
    </physiologicalReaction>
</comment>
<dbReference type="UniPathway" id="UPA00058">
    <property type="reaction ID" value="UER00102"/>
</dbReference>
<dbReference type="InterPro" id="IPR013746">
    <property type="entry name" value="HMG_CoA_synt_C_dom"/>
</dbReference>